<protein>
    <submittedName>
        <fullName evidence="4">Uncharacterized protein</fullName>
    </submittedName>
</protein>
<gene>
    <name evidence="4" type="ORF">BAUCODRAFT_294961</name>
</gene>
<evidence type="ECO:0000256" key="3">
    <source>
        <dbReference type="SAM" id="SignalP"/>
    </source>
</evidence>
<feature type="signal peptide" evidence="3">
    <location>
        <begin position="1"/>
        <end position="22"/>
    </location>
</feature>
<feature type="chain" id="PRO_5004021864" evidence="3">
    <location>
        <begin position="23"/>
        <end position="288"/>
    </location>
</feature>
<dbReference type="GeneID" id="19110949"/>
<feature type="transmembrane region" description="Helical" evidence="2">
    <location>
        <begin position="263"/>
        <end position="284"/>
    </location>
</feature>
<dbReference type="AlphaFoldDB" id="M2N1N0"/>
<evidence type="ECO:0000256" key="1">
    <source>
        <dbReference type="SAM" id="MobiDB-lite"/>
    </source>
</evidence>
<keyword evidence="5" id="KW-1185">Reference proteome</keyword>
<keyword evidence="3" id="KW-0732">Signal</keyword>
<name>M2N1N0_BAUPA</name>
<feature type="compositionally biased region" description="Low complexity" evidence="1">
    <location>
        <begin position="228"/>
        <end position="252"/>
    </location>
</feature>
<evidence type="ECO:0000256" key="2">
    <source>
        <dbReference type="SAM" id="Phobius"/>
    </source>
</evidence>
<dbReference type="Proteomes" id="UP000011761">
    <property type="component" value="Unassembled WGS sequence"/>
</dbReference>
<sequence>MHVVTFTTLVLHTLTLRNLVACALFEDLRTAATRGPLPSYELSDSDQVALLPSPTVPAILERDATTQSVCGYWSTSTIACAYSSTCVVTQLAGGTQFAGCISSLFTETIYTSGLDYYSWAYSSICPTSYHCCQPGAPYAKMVVFTQGPSPTYLAYCDITSGTRTFSASARASLSQLGTGGTAFSTATSTSVSLTTSMMGASTTVPAPSPIVSSNPTALSTSTAASSSAASGTISTPVSSTTASTAATTSSDSDNNQLSKAEQIGIGVGVPLGVAVIGLLGKLLLAKRK</sequence>
<dbReference type="EMBL" id="KB445562">
    <property type="protein sequence ID" value="EMC92530.1"/>
    <property type="molecule type" value="Genomic_DNA"/>
</dbReference>
<evidence type="ECO:0000313" key="4">
    <source>
        <dbReference type="EMBL" id="EMC92530.1"/>
    </source>
</evidence>
<feature type="region of interest" description="Disordered" evidence="1">
    <location>
        <begin position="228"/>
        <end position="255"/>
    </location>
</feature>
<dbReference type="HOGENOM" id="CLU_966386_0_0_1"/>
<keyword evidence="2" id="KW-1133">Transmembrane helix</keyword>
<dbReference type="KEGG" id="bcom:BAUCODRAFT_294961"/>
<organism evidence="4 5">
    <name type="scientific">Baudoinia panamericana (strain UAMH 10762)</name>
    <name type="common">Angels' share fungus</name>
    <name type="synonym">Baudoinia compniacensis (strain UAMH 10762)</name>
    <dbReference type="NCBI Taxonomy" id="717646"/>
    <lineage>
        <taxon>Eukaryota</taxon>
        <taxon>Fungi</taxon>
        <taxon>Dikarya</taxon>
        <taxon>Ascomycota</taxon>
        <taxon>Pezizomycotina</taxon>
        <taxon>Dothideomycetes</taxon>
        <taxon>Dothideomycetidae</taxon>
        <taxon>Mycosphaerellales</taxon>
        <taxon>Teratosphaeriaceae</taxon>
        <taxon>Baudoinia</taxon>
    </lineage>
</organism>
<keyword evidence="2" id="KW-0472">Membrane</keyword>
<accession>M2N1N0</accession>
<evidence type="ECO:0000313" key="5">
    <source>
        <dbReference type="Proteomes" id="UP000011761"/>
    </source>
</evidence>
<reference evidence="4 5" key="1">
    <citation type="journal article" date="2012" name="PLoS Pathog.">
        <title>Diverse lifestyles and strategies of plant pathogenesis encoded in the genomes of eighteen Dothideomycetes fungi.</title>
        <authorList>
            <person name="Ohm R.A."/>
            <person name="Feau N."/>
            <person name="Henrissat B."/>
            <person name="Schoch C.L."/>
            <person name="Horwitz B.A."/>
            <person name="Barry K.W."/>
            <person name="Condon B.J."/>
            <person name="Copeland A.C."/>
            <person name="Dhillon B."/>
            <person name="Glaser F."/>
            <person name="Hesse C.N."/>
            <person name="Kosti I."/>
            <person name="LaButti K."/>
            <person name="Lindquist E.A."/>
            <person name="Lucas S."/>
            <person name="Salamov A.A."/>
            <person name="Bradshaw R.E."/>
            <person name="Ciuffetti L."/>
            <person name="Hamelin R.C."/>
            <person name="Kema G.H.J."/>
            <person name="Lawrence C."/>
            <person name="Scott J.A."/>
            <person name="Spatafora J.W."/>
            <person name="Turgeon B.G."/>
            <person name="de Wit P.J.G.M."/>
            <person name="Zhong S."/>
            <person name="Goodwin S.B."/>
            <person name="Grigoriev I.V."/>
        </authorList>
    </citation>
    <scope>NUCLEOTIDE SEQUENCE [LARGE SCALE GENOMIC DNA]</scope>
    <source>
        <strain evidence="4 5">UAMH 10762</strain>
    </source>
</reference>
<dbReference type="RefSeq" id="XP_007680818.1">
    <property type="nucleotide sequence ID" value="XM_007682628.1"/>
</dbReference>
<keyword evidence="2" id="KW-0812">Transmembrane</keyword>
<proteinExistence type="predicted"/>